<keyword evidence="3" id="KW-0732">Signal</keyword>
<dbReference type="AlphaFoldDB" id="A0AAD9VVM4"/>
<keyword evidence="2" id="KW-1133">Transmembrane helix</keyword>
<dbReference type="Proteomes" id="UP001258017">
    <property type="component" value="Unassembled WGS sequence"/>
</dbReference>
<proteinExistence type="predicted"/>
<evidence type="ECO:0000313" key="4">
    <source>
        <dbReference type="EMBL" id="KAK2588676.1"/>
    </source>
</evidence>
<dbReference type="CDD" id="cd12087">
    <property type="entry name" value="TM_EGFR-like"/>
    <property type="match status" value="1"/>
</dbReference>
<feature type="transmembrane region" description="Helical" evidence="2">
    <location>
        <begin position="853"/>
        <end position="876"/>
    </location>
</feature>
<dbReference type="EMBL" id="JAIFRP010000002">
    <property type="protein sequence ID" value="KAK2588676.1"/>
    <property type="molecule type" value="Genomic_DNA"/>
</dbReference>
<feature type="chain" id="PRO_5042183215" evidence="3">
    <location>
        <begin position="23"/>
        <end position="962"/>
    </location>
</feature>
<name>A0AAD9VVM4_9HYME</name>
<evidence type="ECO:0000256" key="1">
    <source>
        <dbReference type="SAM" id="MobiDB-lite"/>
    </source>
</evidence>
<accession>A0AAD9VVM4</accession>
<evidence type="ECO:0000313" key="5">
    <source>
        <dbReference type="Proteomes" id="UP001258017"/>
    </source>
</evidence>
<feature type="region of interest" description="Disordered" evidence="1">
    <location>
        <begin position="652"/>
        <end position="684"/>
    </location>
</feature>
<keyword evidence="5" id="KW-1185">Reference proteome</keyword>
<evidence type="ECO:0000256" key="2">
    <source>
        <dbReference type="SAM" id="Phobius"/>
    </source>
</evidence>
<protein>
    <submittedName>
        <fullName evidence="4">Uncharacterized protein</fullName>
    </submittedName>
</protein>
<feature type="region of interest" description="Disordered" evidence="1">
    <location>
        <begin position="507"/>
        <end position="547"/>
    </location>
</feature>
<organism evidence="4 5">
    <name type="scientific">Odynerus spinipes</name>
    <dbReference type="NCBI Taxonomy" id="1348599"/>
    <lineage>
        <taxon>Eukaryota</taxon>
        <taxon>Metazoa</taxon>
        <taxon>Ecdysozoa</taxon>
        <taxon>Arthropoda</taxon>
        <taxon>Hexapoda</taxon>
        <taxon>Insecta</taxon>
        <taxon>Pterygota</taxon>
        <taxon>Neoptera</taxon>
        <taxon>Endopterygota</taxon>
        <taxon>Hymenoptera</taxon>
        <taxon>Apocrita</taxon>
        <taxon>Aculeata</taxon>
        <taxon>Vespoidea</taxon>
        <taxon>Vespidae</taxon>
        <taxon>Eumeninae</taxon>
        <taxon>Odynerus</taxon>
    </lineage>
</organism>
<feature type="compositionally biased region" description="Polar residues" evidence="1">
    <location>
        <begin position="516"/>
        <end position="530"/>
    </location>
</feature>
<feature type="signal peptide" evidence="3">
    <location>
        <begin position="1"/>
        <end position="22"/>
    </location>
</feature>
<keyword evidence="2" id="KW-0472">Membrane</keyword>
<keyword evidence="2" id="KW-0812">Transmembrane</keyword>
<feature type="region of interest" description="Disordered" evidence="1">
    <location>
        <begin position="923"/>
        <end position="952"/>
    </location>
</feature>
<sequence>MQRNVLLLLSIANILYFPSCRSVHGQTSLNRPGFEDIDFKDRGRMKFEANGKDPYRSKEELRELLGKWTNNGEALEPKWRDGDAVPQFPFSHFAQTYSKDEEPELISNENVYDSIEYRRFDNRGHDYAESHQNGQLPLPRDTKVRPEDKRYAGINSRGKFEIKQQQMPIVRPQKEKVIKTDRIISNGYRNNVFQIRPNEYEHELADEEYLKPRPRKRRPPQNEEFGLNEKEVMMRNERVKVAAAIPSTRVPPPTLHSEAATSEKIETIKSLIKMQQEEGVSLSEILHRKNLTLIDLLTGKEDVISALKMENIDEIGDDIEQISMAMTSTLAKLPSTEKPSSTIENTIDTTTVGATIKIDLELPSKMKEITTTAMKSETSYKVSSPGISIEFDRDDGDTNQNLTRVIDEDEIMEFSDFTDYKKGRTIASPTWISLMPENNVAPSMRNINLNRPEDGSTLSIVKILSPTEITYKNENFEKHKQFDKIYSREESNSPSTIDDHLDLSEDDYQYDAPSKDMQQNDVSVSSSMRSNECKNHEDNEESVDVEKSKKRLNELVPKNTNDSFSEEMIKTFLKNYPNVEDAKPDNERYEDIVSEIEPEARAEILELFSSGSGKKLQRLLESRNMSLEELIALRQRGSSKVHLAEVSRLRNQKALQLPEDGQTSTKEQLQHSEEKSSLPQSGSETITTQNLINEMERNINDTTQFLESSTFVAITETSFRNIGDLNETREKDSNLLVEVAEVFKDAGADLNEAREKESNPLIEVTELFTTFKSLPFGKDYEEGILKNIDETSSKKDIVNESNIVQSGYSKEIVENDLTTNVNTVYDIIASDKKRYEDYNEDRDRSLSKIKSSIIASGVILGVTIVVFLAIFVTCRIRHKQKYRYRNSFPRTVFQSPMTTARKLSNTSSLNNIMVNVVATSTAKRSERNDSQQVNSEYDPKCDIDNDSLDANDSWETIPDYMK</sequence>
<comment type="caution">
    <text evidence="4">The sequence shown here is derived from an EMBL/GenBank/DDBJ whole genome shotgun (WGS) entry which is preliminary data.</text>
</comment>
<reference evidence="4" key="2">
    <citation type="journal article" date="2023" name="Commun. Biol.">
        <title>Intrasexual cuticular hydrocarbon dimorphism in a wasp sheds light on hydrocarbon biosynthesis genes in Hymenoptera.</title>
        <authorList>
            <person name="Moris V.C."/>
            <person name="Podsiadlowski L."/>
            <person name="Martin S."/>
            <person name="Oeyen J.P."/>
            <person name="Donath A."/>
            <person name="Petersen M."/>
            <person name="Wilbrandt J."/>
            <person name="Misof B."/>
            <person name="Liedtke D."/>
            <person name="Thamm M."/>
            <person name="Scheiner R."/>
            <person name="Schmitt T."/>
            <person name="Niehuis O."/>
        </authorList>
    </citation>
    <scope>NUCLEOTIDE SEQUENCE</scope>
    <source>
        <strain evidence="4">GBR_01_08_01A</strain>
    </source>
</reference>
<reference evidence="4" key="1">
    <citation type="submission" date="2021-08" db="EMBL/GenBank/DDBJ databases">
        <authorList>
            <person name="Misof B."/>
            <person name="Oliver O."/>
            <person name="Podsiadlowski L."/>
            <person name="Donath A."/>
            <person name="Peters R."/>
            <person name="Mayer C."/>
            <person name="Rust J."/>
            <person name="Gunkel S."/>
            <person name="Lesny P."/>
            <person name="Martin S."/>
            <person name="Oeyen J.P."/>
            <person name="Petersen M."/>
            <person name="Panagiotis P."/>
            <person name="Wilbrandt J."/>
            <person name="Tanja T."/>
        </authorList>
    </citation>
    <scope>NUCLEOTIDE SEQUENCE</scope>
    <source>
        <strain evidence="4">GBR_01_08_01A</strain>
        <tissue evidence="4">Thorax + abdomen</tissue>
    </source>
</reference>
<gene>
    <name evidence="4" type="ORF">KPH14_001575</name>
</gene>
<evidence type="ECO:0000256" key="3">
    <source>
        <dbReference type="SAM" id="SignalP"/>
    </source>
</evidence>